<dbReference type="Proteomes" id="UP000001194">
    <property type="component" value="Unassembled WGS sequence"/>
</dbReference>
<feature type="region of interest" description="Disordered" evidence="1">
    <location>
        <begin position="96"/>
        <end position="124"/>
    </location>
</feature>
<dbReference type="GeneID" id="6077137"/>
<evidence type="ECO:0000313" key="4">
    <source>
        <dbReference type="Proteomes" id="UP000001194"/>
    </source>
</evidence>
<dbReference type="InParanoid" id="B0DCP1"/>
<protein>
    <submittedName>
        <fullName evidence="3">Predicted protein</fullName>
    </submittedName>
</protein>
<dbReference type="HOGENOM" id="CLU_1294606_0_0_1"/>
<reference evidence="3 4" key="1">
    <citation type="journal article" date="2008" name="Nature">
        <title>The genome of Laccaria bicolor provides insights into mycorrhizal symbiosis.</title>
        <authorList>
            <person name="Martin F."/>
            <person name="Aerts A."/>
            <person name="Ahren D."/>
            <person name="Brun A."/>
            <person name="Danchin E.G.J."/>
            <person name="Duchaussoy F."/>
            <person name="Gibon J."/>
            <person name="Kohler A."/>
            <person name="Lindquist E."/>
            <person name="Pereda V."/>
            <person name="Salamov A."/>
            <person name="Shapiro H.J."/>
            <person name="Wuyts J."/>
            <person name="Blaudez D."/>
            <person name="Buee M."/>
            <person name="Brokstein P."/>
            <person name="Canbaeck B."/>
            <person name="Cohen D."/>
            <person name="Courty P.E."/>
            <person name="Coutinho P.M."/>
            <person name="Delaruelle C."/>
            <person name="Detter J.C."/>
            <person name="Deveau A."/>
            <person name="DiFazio S."/>
            <person name="Duplessis S."/>
            <person name="Fraissinet-Tachet L."/>
            <person name="Lucic E."/>
            <person name="Frey-Klett P."/>
            <person name="Fourrey C."/>
            <person name="Feussner I."/>
            <person name="Gay G."/>
            <person name="Grimwood J."/>
            <person name="Hoegger P.J."/>
            <person name="Jain P."/>
            <person name="Kilaru S."/>
            <person name="Labbe J."/>
            <person name="Lin Y.C."/>
            <person name="Legue V."/>
            <person name="Le Tacon F."/>
            <person name="Marmeisse R."/>
            <person name="Melayah D."/>
            <person name="Montanini B."/>
            <person name="Muratet M."/>
            <person name="Nehls U."/>
            <person name="Niculita-Hirzel H."/>
            <person name="Oudot-Le Secq M.P."/>
            <person name="Peter M."/>
            <person name="Quesneville H."/>
            <person name="Rajashekar B."/>
            <person name="Reich M."/>
            <person name="Rouhier N."/>
            <person name="Schmutz J."/>
            <person name="Yin T."/>
            <person name="Chalot M."/>
            <person name="Henrissat B."/>
            <person name="Kuees U."/>
            <person name="Lucas S."/>
            <person name="Van de Peer Y."/>
            <person name="Podila G.K."/>
            <person name="Polle A."/>
            <person name="Pukkila P.J."/>
            <person name="Richardson P.M."/>
            <person name="Rouze P."/>
            <person name="Sanders I.R."/>
            <person name="Stajich J.E."/>
            <person name="Tunlid A."/>
            <person name="Tuskan G."/>
            <person name="Grigoriev I.V."/>
        </authorList>
    </citation>
    <scope>NUCLEOTIDE SEQUENCE [LARGE SCALE GENOMIC DNA]</scope>
    <source>
        <strain evidence="4">S238N-H82 / ATCC MYA-4686</strain>
    </source>
</reference>
<dbReference type="OrthoDB" id="3066919at2759"/>
<dbReference type="EMBL" id="DS547103">
    <property type="protein sequence ID" value="EDR07932.1"/>
    <property type="molecule type" value="Genomic_DNA"/>
</dbReference>
<evidence type="ECO:0000256" key="1">
    <source>
        <dbReference type="SAM" id="MobiDB-lite"/>
    </source>
</evidence>
<organism evidence="4">
    <name type="scientific">Laccaria bicolor (strain S238N-H82 / ATCC MYA-4686)</name>
    <name type="common">Bicoloured deceiver</name>
    <name type="synonym">Laccaria laccata var. bicolor</name>
    <dbReference type="NCBI Taxonomy" id="486041"/>
    <lineage>
        <taxon>Eukaryota</taxon>
        <taxon>Fungi</taxon>
        <taxon>Dikarya</taxon>
        <taxon>Basidiomycota</taxon>
        <taxon>Agaricomycotina</taxon>
        <taxon>Agaricomycetes</taxon>
        <taxon>Agaricomycetidae</taxon>
        <taxon>Agaricales</taxon>
        <taxon>Agaricineae</taxon>
        <taxon>Hydnangiaceae</taxon>
        <taxon>Laccaria</taxon>
    </lineage>
</organism>
<feature type="signal peptide" evidence="2">
    <location>
        <begin position="1"/>
        <end position="23"/>
    </location>
</feature>
<keyword evidence="2" id="KW-0732">Signal</keyword>
<keyword evidence="4" id="KW-1185">Reference proteome</keyword>
<dbReference type="AlphaFoldDB" id="B0DCP1"/>
<evidence type="ECO:0000313" key="3">
    <source>
        <dbReference type="EMBL" id="EDR07932.1"/>
    </source>
</evidence>
<dbReference type="KEGG" id="lbc:LACBIDRAFT_327726"/>
<name>B0DCP1_LACBS</name>
<evidence type="ECO:0000256" key="2">
    <source>
        <dbReference type="SAM" id="SignalP"/>
    </source>
</evidence>
<accession>B0DCP1</accession>
<dbReference type="RefSeq" id="XP_001881721.1">
    <property type="nucleotide sequence ID" value="XM_001881686.1"/>
</dbReference>
<feature type="chain" id="PRO_5002747153" evidence="2">
    <location>
        <begin position="24"/>
        <end position="213"/>
    </location>
</feature>
<sequence>MDLTTSQLYPLAWVTLLGLYCSAEIAIEPKLTSFHEHFHLNIISKYQPIQAEAVPKGTLVILYYGVGIWSLLNYGCGFQSPITMIVLLTEGDERSPLKTTPPQLPSQFQAPAPPPYSPPANAHGQGLLGRPTPTFCQSLHRDIHSHDQPSGSVSQRTSRRFIHSVDIAARVDRSKINLGDYHGYSVELSWVISKTSTDGIYAVALCPFVGAGR</sequence>
<proteinExistence type="predicted"/>
<gene>
    <name evidence="3" type="ORF">LACBIDRAFT_327726</name>
</gene>